<sequence>MTSNDAPPAYVHTVYDETYRAKSYRQPSITSMANRPNLLGQLEYHSAQTDGSFAICVASGEGVFVSQDLLESIPAEHRPALDTDLAGQSVELLMGGPVISVGTTFLPFILTDAETGSRMRIVLYAFVVPKLLMGMFIGRPNDFWREESWASGGVTFTFDFGQGGVHRVKGM</sequence>
<dbReference type="EMBL" id="KN818689">
    <property type="protein sequence ID" value="KIL54592.1"/>
    <property type="molecule type" value="Genomic_DNA"/>
</dbReference>
<name>A0A0C2W0H6_AMAMK</name>
<organism evidence="1 2">
    <name type="scientific">Amanita muscaria (strain Koide BX008)</name>
    <dbReference type="NCBI Taxonomy" id="946122"/>
    <lineage>
        <taxon>Eukaryota</taxon>
        <taxon>Fungi</taxon>
        <taxon>Dikarya</taxon>
        <taxon>Basidiomycota</taxon>
        <taxon>Agaricomycotina</taxon>
        <taxon>Agaricomycetes</taxon>
        <taxon>Agaricomycetidae</taxon>
        <taxon>Agaricales</taxon>
        <taxon>Pluteineae</taxon>
        <taxon>Amanitaceae</taxon>
        <taxon>Amanita</taxon>
    </lineage>
</organism>
<evidence type="ECO:0000313" key="1">
    <source>
        <dbReference type="EMBL" id="KIL54592.1"/>
    </source>
</evidence>
<keyword evidence="2" id="KW-1185">Reference proteome</keyword>
<accession>A0A0C2W0H6</accession>
<dbReference type="InParanoid" id="A0A0C2W0H6"/>
<dbReference type="OrthoDB" id="5378863at2759"/>
<gene>
    <name evidence="1" type="ORF">M378DRAFT_1052863</name>
</gene>
<protein>
    <submittedName>
        <fullName evidence="1">Uncharacterized protein</fullName>
    </submittedName>
</protein>
<evidence type="ECO:0000313" key="2">
    <source>
        <dbReference type="Proteomes" id="UP000054549"/>
    </source>
</evidence>
<dbReference type="AlphaFoldDB" id="A0A0C2W0H6"/>
<proteinExistence type="predicted"/>
<dbReference type="Proteomes" id="UP000054549">
    <property type="component" value="Unassembled WGS sequence"/>
</dbReference>
<reference evidence="1 2" key="1">
    <citation type="submission" date="2014-04" db="EMBL/GenBank/DDBJ databases">
        <title>Evolutionary Origins and Diversification of the Mycorrhizal Mutualists.</title>
        <authorList>
            <consortium name="DOE Joint Genome Institute"/>
            <consortium name="Mycorrhizal Genomics Consortium"/>
            <person name="Kohler A."/>
            <person name="Kuo A."/>
            <person name="Nagy L.G."/>
            <person name="Floudas D."/>
            <person name="Copeland A."/>
            <person name="Barry K.W."/>
            <person name="Cichocki N."/>
            <person name="Veneault-Fourrey C."/>
            <person name="LaButti K."/>
            <person name="Lindquist E.A."/>
            <person name="Lipzen A."/>
            <person name="Lundell T."/>
            <person name="Morin E."/>
            <person name="Murat C."/>
            <person name="Riley R."/>
            <person name="Ohm R."/>
            <person name="Sun H."/>
            <person name="Tunlid A."/>
            <person name="Henrissat B."/>
            <person name="Grigoriev I.V."/>
            <person name="Hibbett D.S."/>
            <person name="Martin F."/>
        </authorList>
    </citation>
    <scope>NUCLEOTIDE SEQUENCE [LARGE SCALE GENOMIC DNA]</scope>
    <source>
        <strain evidence="1 2">Koide BX008</strain>
    </source>
</reference>
<dbReference type="HOGENOM" id="CLU_131067_0_0_1"/>